<dbReference type="EMBL" id="QKWP01000037">
    <property type="protein sequence ID" value="RIB29492.1"/>
    <property type="molecule type" value="Genomic_DNA"/>
</dbReference>
<organism evidence="1 2">
    <name type="scientific">Gigaspora rosea</name>
    <dbReference type="NCBI Taxonomy" id="44941"/>
    <lineage>
        <taxon>Eukaryota</taxon>
        <taxon>Fungi</taxon>
        <taxon>Fungi incertae sedis</taxon>
        <taxon>Mucoromycota</taxon>
        <taxon>Glomeromycotina</taxon>
        <taxon>Glomeromycetes</taxon>
        <taxon>Diversisporales</taxon>
        <taxon>Gigasporaceae</taxon>
        <taxon>Gigaspora</taxon>
    </lineage>
</organism>
<comment type="caution">
    <text evidence="1">The sequence shown here is derived from an EMBL/GenBank/DDBJ whole genome shotgun (WGS) entry which is preliminary data.</text>
</comment>
<name>A0A397W652_9GLOM</name>
<dbReference type="OrthoDB" id="4337792at2759"/>
<reference evidence="1 2" key="1">
    <citation type="submission" date="2018-06" db="EMBL/GenBank/DDBJ databases">
        <title>Comparative genomics reveals the genomic features of Rhizophagus irregularis, R. cerebriforme, R. diaphanum and Gigaspora rosea, and their symbiotic lifestyle signature.</title>
        <authorList>
            <person name="Morin E."/>
            <person name="San Clemente H."/>
            <person name="Chen E.C.H."/>
            <person name="De La Providencia I."/>
            <person name="Hainaut M."/>
            <person name="Kuo A."/>
            <person name="Kohler A."/>
            <person name="Murat C."/>
            <person name="Tang N."/>
            <person name="Roy S."/>
            <person name="Loubradou J."/>
            <person name="Henrissat B."/>
            <person name="Grigoriev I.V."/>
            <person name="Corradi N."/>
            <person name="Roux C."/>
            <person name="Martin F.M."/>
        </authorList>
    </citation>
    <scope>NUCLEOTIDE SEQUENCE [LARGE SCALE GENOMIC DNA]</scope>
    <source>
        <strain evidence="1 2">DAOM 194757</strain>
    </source>
</reference>
<evidence type="ECO:0000313" key="2">
    <source>
        <dbReference type="Proteomes" id="UP000266673"/>
    </source>
</evidence>
<sequence length="59" mass="6768">MQSYILRKHHFWATIRSGKNQRATRACFLESDILVLPARDLIEIGENRANISEGLLVKS</sequence>
<proteinExistence type="predicted"/>
<accession>A0A397W652</accession>
<dbReference type="Proteomes" id="UP000266673">
    <property type="component" value="Unassembled WGS sequence"/>
</dbReference>
<keyword evidence="2" id="KW-1185">Reference proteome</keyword>
<protein>
    <submittedName>
        <fullName evidence="1">Uncharacterized protein</fullName>
    </submittedName>
</protein>
<gene>
    <name evidence="1" type="ORF">C2G38_1116437</name>
</gene>
<evidence type="ECO:0000313" key="1">
    <source>
        <dbReference type="EMBL" id="RIB29492.1"/>
    </source>
</evidence>
<dbReference type="AlphaFoldDB" id="A0A397W652"/>